<keyword evidence="5 7" id="KW-1133">Transmembrane helix</keyword>
<evidence type="ECO:0000256" key="4">
    <source>
        <dbReference type="ARBA" id="ARBA00022692"/>
    </source>
</evidence>
<feature type="transmembrane region" description="Helical" evidence="7">
    <location>
        <begin position="386"/>
        <end position="405"/>
    </location>
</feature>
<evidence type="ECO:0000313" key="8">
    <source>
        <dbReference type="EMBL" id="HIU93930.1"/>
    </source>
</evidence>
<comment type="subcellular location">
    <subcellularLocation>
        <location evidence="1">Cell membrane</location>
        <topology evidence="1">Multi-pass membrane protein</topology>
    </subcellularLocation>
</comment>
<feature type="transmembrane region" description="Helical" evidence="7">
    <location>
        <begin position="176"/>
        <end position="195"/>
    </location>
</feature>
<evidence type="ECO:0000313" key="9">
    <source>
        <dbReference type="Proteomes" id="UP000824128"/>
    </source>
</evidence>
<feature type="transmembrane region" description="Helical" evidence="7">
    <location>
        <begin position="116"/>
        <end position="139"/>
    </location>
</feature>
<feature type="transmembrane region" description="Helical" evidence="7">
    <location>
        <begin position="289"/>
        <end position="311"/>
    </location>
</feature>
<feature type="transmembrane region" description="Helical" evidence="7">
    <location>
        <begin position="216"/>
        <end position="238"/>
    </location>
</feature>
<reference evidence="8" key="1">
    <citation type="submission" date="2020-10" db="EMBL/GenBank/DDBJ databases">
        <authorList>
            <person name="Gilroy R."/>
        </authorList>
    </citation>
    <scope>NUCLEOTIDE SEQUENCE</scope>
    <source>
        <strain evidence="8">ChiGjej2B2-16831</strain>
    </source>
</reference>
<dbReference type="GO" id="GO:0005886">
    <property type="term" value="C:plasma membrane"/>
    <property type="evidence" value="ECO:0007669"/>
    <property type="project" value="UniProtKB-SubCell"/>
</dbReference>
<feature type="transmembrane region" description="Helical" evidence="7">
    <location>
        <begin position="360"/>
        <end position="380"/>
    </location>
</feature>
<dbReference type="AlphaFoldDB" id="A0A9D1N2L4"/>
<name>A0A9D1N2L4_9FIRM</name>
<accession>A0A9D1N2L4</accession>
<dbReference type="EMBL" id="DVNZ01000067">
    <property type="protein sequence ID" value="HIU93930.1"/>
    <property type="molecule type" value="Genomic_DNA"/>
</dbReference>
<dbReference type="PANTHER" id="PTHR30250">
    <property type="entry name" value="PST FAMILY PREDICTED COLANIC ACID TRANSPORTER"/>
    <property type="match status" value="1"/>
</dbReference>
<feature type="transmembrane region" description="Helical" evidence="7">
    <location>
        <begin position="444"/>
        <end position="467"/>
    </location>
</feature>
<comment type="caution">
    <text evidence="8">The sequence shown here is derived from an EMBL/GenBank/DDBJ whole genome shotgun (WGS) entry which is preliminary data.</text>
</comment>
<feature type="transmembrane region" description="Helical" evidence="7">
    <location>
        <begin position="85"/>
        <end position="104"/>
    </location>
</feature>
<keyword evidence="4 7" id="KW-0812">Transmembrane</keyword>
<evidence type="ECO:0000256" key="6">
    <source>
        <dbReference type="ARBA" id="ARBA00023136"/>
    </source>
</evidence>
<dbReference type="InterPro" id="IPR050833">
    <property type="entry name" value="Poly_Biosynth_Transport"/>
</dbReference>
<sequence length="484" mass="53002">MERELQRRFAGAARWSVGAEVAAKLVSLGVNMLLARLVAPAAYGVLATAMMVTSFADLFTDAGFQKYLIQHEFLEDGERRDAADVAFWTNFAFSLLLWAAICLLRDPIAAFAGSPGYGAVVALACAQLPVTAFTSVAMALLRRALDFRRLFFLRMAQSAVPLVVTVPLALLGLSHWALVLGTLAGHVVNAAVLLCSGTWRPRWFYRFGVLRGMFSFSCWTLLEAISIWACSWFDIFLIGQAFSDYSLGLYRNAVNNAGALLALVTTPVYTVLFAGLSRLQEDEAGFWRMFYTTLQALAFLVFPMGVGLFLYRDLATAVLLGSQWTEAVPIVGLWALSSALMAVVSAPCSEVLRAKGLPRLSLLCQMASFVASAVVCTLAVPHGFYAVVYACVAMRFSLPVVLWAAMKRRCGFHPLDLVRWLWKPALCTALMAGLALLLQRHGGGALWSWGSIGLCVLCYGALLFLLARREVRQLLSWFGKRKDG</sequence>
<evidence type="ECO:0000256" key="7">
    <source>
        <dbReference type="SAM" id="Phobius"/>
    </source>
</evidence>
<feature type="transmembrane region" description="Helical" evidence="7">
    <location>
        <begin position="258"/>
        <end position="277"/>
    </location>
</feature>
<dbReference type="Pfam" id="PF13440">
    <property type="entry name" value="Polysacc_synt_3"/>
    <property type="match status" value="1"/>
</dbReference>
<dbReference type="PANTHER" id="PTHR30250:SF10">
    <property type="entry name" value="LIPOPOLYSACCHARIDE BIOSYNTHESIS PROTEIN WZXC"/>
    <property type="match status" value="1"/>
</dbReference>
<comment type="similarity">
    <text evidence="2">Belongs to the polysaccharide synthase family.</text>
</comment>
<evidence type="ECO:0000256" key="5">
    <source>
        <dbReference type="ARBA" id="ARBA00022989"/>
    </source>
</evidence>
<keyword evidence="3" id="KW-1003">Cell membrane</keyword>
<gene>
    <name evidence="8" type="ORF">IAD24_02105</name>
</gene>
<evidence type="ECO:0000256" key="3">
    <source>
        <dbReference type="ARBA" id="ARBA00022475"/>
    </source>
</evidence>
<proteinExistence type="inferred from homology"/>
<reference evidence="8" key="2">
    <citation type="journal article" date="2021" name="PeerJ">
        <title>Extensive microbial diversity within the chicken gut microbiome revealed by metagenomics and culture.</title>
        <authorList>
            <person name="Gilroy R."/>
            <person name="Ravi A."/>
            <person name="Getino M."/>
            <person name="Pursley I."/>
            <person name="Horton D.L."/>
            <person name="Alikhan N.F."/>
            <person name="Baker D."/>
            <person name="Gharbi K."/>
            <person name="Hall N."/>
            <person name="Watson M."/>
            <person name="Adriaenssens E.M."/>
            <person name="Foster-Nyarko E."/>
            <person name="Jarju S."/>
            <person name="Secka A."/>
            <person name="Antonio M."/>
            <person name="Oren A."/>
            <person name="Chaudhuri R.R."/>
            <person name="La Ragione R."/>
            <person name="Hildebrand F."/>
            <person name="Pallen M.J."/>
        </authorList>
    </citation>
    <scope>NUCLEOTIDE SEQUENCE</scope>
    <source>
        <strain evidence="8">ChiGjej2B2-16831</strain>
    </source>
</reference>
<dbReference type="CDD" id="cd13127">
    <property type="entry name" value="MATE_tuaB_like"/>
    <property type="match status" value="1"/>
</dbReference>
<dbReference type="Proteomes" id="UP000824128">
    <property type="component" value="Unassembled WGS sequence"/>
</dbReference>
<evidence type="ECO:0000256" key="1">
    <source>
        <dbReference type="ARBA" id="ARBA00004651"/>
    </source>
</evidence>
<feature type="transmembrane region" description="Helical" evidence="7">
    <location>
        <begin position="417"/>
        <end position="438"/>
    </location>
</feature>
<feature type="transmembrane region" description="Helical" evidence="7">
    <location>
        <begin position="331"/>
        <end position="348"/>
    </location>
</feature>
<keyword evidence="6 7" id="KW-0472">Membrane</keyword>
<organism evidence="8 9">
    <name type="scientific">Candidatus Aphodomorpha intestinavium</name>
    <dbReference type="NCBI Taxonomy" id="2840672"/>
    <lineage>
        <taxon>Bacteria</taxon>
        <taxon>Bacillati</taxon>
        <taxon>Bacillota</taxon>
        <taxon>Clostridia</taxon>
        <taxon>Eubacteriales</taxon>
        <taxon>Candidatus Aphodomorpha</taxon>
    </lineage>
</organism>
<evidence type="ECO:0000256" key="2">
    <source>
        <dbReference type="ARBA" id="ARBA00007430"/>
    </source>
</evidence>
<protein>
    <submittedName>
        <fullName evidence="8">Lipopolysaccharide biosynthesis protein</fullName>
    </submittedName>
</protein>
<feature type="transmembrane region" description="Helical" evidence="7">
    <location>
        <begin position="151"/>
        <end position="170"/>
    </location>
</feature>